<keyword evidence="3" id="KW-0732">Signal</keyword>
<feature type="region of interest" description="Disordered" evidence="1">
    <location>
        <begin position="169"/>
        <end position="200"/>
    </location>
</feature>
<feature type="transmembrane region" description="Helical" evidence="2">
    <location>
        <begin position="222"/>
        <end position="248"/>
    </location>
</feature>
<gene>
    <name evidence="4" type="ORF">Pcinc_043078</name>
</gene>
<proteinExistence type="predicted"/>
<dbReference type="AlphaFoldDB" id="A0AAE1EGK3"/>
<keyword evidence="2" id="KW-0812">Transmembrane</keyword>
<accession>A0AAE1EGK3</accession>
<keyword evidence="5" id="KW-1185">Reference proteome</keyword>
<organism evidence="4 5">
    <name type="scientific">Petrolisthes cinctipes</name>
    <name type="common">Flat porcelain crab</name>
    <dbReference type="NCBI Taxonomy" id="88211"/>
    <lineage>
        <taxon>Eukaryota</taxon>
        <taxon>Metazoa</taxon>
        <taxon>Ecdysozoa</taxon>
        <taxon>Arthropoda</taxon>
        <taxon>Crustacea</taxon>
        <taxon>Multicrustacea</taxon>
        <taxon>Malacostraca</taxon>
        <taxon>Eumalacostraca</taxon>
        <taxon>Eucarida</taxon>
        <taxon>Decapoda</taxon>
        <taxon>Pleocyemata</taxon>
        <taxon>Anomura</taxon>
        <taxon>Galatheoidea</taxon>
        <taxon>Porcellanidae</taxon>
        <taxon>Petrolisthes</taxon>
    </lineage>
</organism>
<feature type="compositionally biased region" description="Low complexity" evidence="1">
    <location>
        <begin position="169"/>
        <end position="187"/>
    </location>
</feature>
<protein>
    <submittedName>
        <fullName evidence="4">Uncharacterized protein</fullName>
    </submittedName>
</protein>
<comment type="caution">
    <text evidence="4">The sequence shown here is derived from an EMBL/GenBank/DDBJ whole genome shotgun (WGS) entry which is preliminary data.</text>
</comment>
<keyword evidence="2" id="KW-0472">Membrane</keyword>
<evidence type="ECO:0000256" key="2">
    <source>
        <dbReference type="SAM" id="Phobius"/>
    </source>
</evidence>
<dbReference type="EMBL" id="JAWQEG010008495">
    <property type="protein sequence ID" value="KAK3850200.1"/>
    <property type="molecule type" value="Genomic_DNA"/>
</dbReference>
<feature type="compositionally biased region" description="Polar residues" evidence="1">
    <location>
        <begin position="189"/>
        <end position="200"/>
    </location>
</feature>
<evidence type="ECO:0000256" key="1">
    <source>
        <dbReference type="SAM" id="MobiDB-lite"/>
    </source>
</evidence>
<name>A0AAE1EGK3_PETCI</name>
<dbReference type="Proteomes" id="UP001286313">
    <property type="component" value="Unassembled WGS sequence"/>
</dbReference>
<evidence type="ECO:0000256" key="3">
    <source>
        <dbReference type="SAM" id="SignalP"/>
    </source>
</evidence>
<sequence>MYYKMFLLLLLNMMTALAQRRAGNVVDECDLTRVYDYGSDNCNVFSVKPPDINRVCWANIWLNSNIPLYLEFVQTFSYMEIAITTRPFIQPERIKIEKFMFGNEHEWHHIELQEIFDVNGYTYSVYINDNIKKEITSTKKATKIEVYFKGYLYYALGCNPVPNVPLSKPIQTTTTTTSPQPTSQPISEHWTTSVPSLPTPTNGTIDADSKEYQPDQEGFSPVFIISVSAGVAGVVLLIIIAVLCYVLCKKLKSGKGDKAQSPLENETEIISFHNNQQRLSPQDDPMEDDPEKHIYWEVTDLGPVASVGASCNDHRGSAHESVNSLYASFDYYMEEDK</sequence>
<feature type="signal peptide" evidence="3">
    <location>
        <begin position="1"/>
        <end position="18"/>
    </location>
</feature>
<evidence type="ECO:0000313" key="5">
    <source>
        <dbReference type="Proteomes" id="UP001286313"/>
    </source>
</evidence>
<keyword evidence="2" id="KW-1133">Transmembrane helix</keyword>
<evidence type="ECO:0000313" key="4">
    <source>
        <dbReference type="EMBL" id="KAK3850200.1"/>
    </source>
</evidence>
<reference evidence="4" key="1">
    <citation type="submission" date="2023-10" db="EMBL/GenBank/DDBJ databases">
        <title>Genome assemblies of two species of porcelain crab, Petrolisthes cinctipes and Petrolisthes manimaculis (Anomura: Porcellanidae).</title>
        <authorList>
            <person name="Angst P."/>
        </authorList>
    </citation>
    <scope>NUCLEOTIDE SEQUENCE</scope>
    <source>
        <strain evidence="4">PB745_01</strain>
        <tissue evidence="4">Gill</tissue>
    </source>
</reference>
<feature type="chain" id="PRO_5041932359" evidence="3">
    <location>
        <begin position="19"/>
        <end position="337"/>
    </location>
</feature>